<dbReference type="EMBL" id="DNWC01000090">
    <property type="protein sequence ID" value="HBJ08712.1"/>
    <property type="molecule type" value="Genomic_DNA"/>
</dbReference>
<evidence type="ECO:0000256" key="1">
    <source>
        <dbReference type="SAM" id="SignalP"/>
    </source>
</evidence>
<name>A0A354M2H3_9BACT</name>
<reference evidence="3 4" key="1">
    <citation type="journal article" date="2018" name="Nat. Biotechnol.">
        <title>A standardized bacterial taxonomy based on genome phylogeny substantially revises the tree of life.</title>
        <authorList>
            <person name="Parks D.H."/>
            <person name="Chuvochina M."/>
            <person name="Waite D.W."/>
            <person name="Rinke C."/>
            <person name="Skarshewski A."/>
            <person name="Chaumeil P.A."/>
            <person name="Hugenholtz P."/>
        </authorList>
    </citation>
    <scope>NUCLEOTIDE SEQUENCE [LARGE SCALE GENOMIC DNA]</scope>
    <source>
        <strain evidence="3">UBA11482</strain>
    </source>
</reference>
<keyword evidence="1" id="KW-0732">Signal</keyword>
<dbReference type="InterPro" id="IPR026444">
    <property type="entry name" value="Secre_tail"/>
</dbReference>
<dbReference type="NCBIfam" id="TIGR04183">
    <property type="entry name" value="Por_Secre_tail"/>
    <property type="match status" value="1"/>
</dbReference>
<sequence length="156" mass="16899">MRNYLLLISFLILAGMVNAQDSVNSGGGTALSSAGFASFSIGQPFFVSQISATGAVYPGIQQGYEISSEDGLDIYPSVSVKAYPNPVTDYLILSFSSFDLYGIKVILTDSKGVFLRLSEIVEAESRIDMASLSAGVYFLKVLKDNRLLKTFKILKK</sequence>
<organism evidence="3 4">
    <name type="scientific">Coprobacter fastidiosus</name>
    <dbReference type="NCBI Taxonomy" id="1099853"/>
    <lineage>
        <taxon>Bacteria</taxon>
        <taxon>Pseudomonadati</taxon>
        <taxon>Bacteroidota</taxon>
        <taxon>Bacteroidia</taxon>
        <taxon>Bacteroidales</taxon>
        <taxon>Barnesiellaceae</taxon>
        <taxon>Coprobacter</taxon>
    </lineage>
</organism>
<comment type="caution">
    <text evidence="3">The sequence shown here is derived from an EMBL/GenBank/DDBJ whole genome shotgun (WGS) entry which is preliminary data.</text>
</comment>
<evidence type="ECO:0000259" key="2">
    <source>
        <dbReference type="Pfam" id="PF18962"/>
    </source>
</evidence>
<feature type="chain" id="PRO_5016981788" description="Secretion system C-terminal sorting domain-containing protein" evidence="1">
    <location>
        <begin position="20"/>
        <end position="156"/>
    </location>
</feature>
<feature type="signal peptide" evidence="1">
    <location>
        <begin position="1"/>
        <end position="19"/>
    </location>
</feature>
<evidence type="ECO:0000313" key="3">
    <source>
        <dbReference type="EMBL" id="HBJ08712.1"/>
    </source>
</evidence>
<dbReference type="AlphaFoldDB" id="A0A354M2H3"/>
<evidence type="ECO:0000313" key="4">
    <source>
        <dbReference type="Proteomes" id="UP000262954"/>
    </source>
</evidence>
<dbReference type="Proteomes" id="UP000262954">
    <property type="component" value="Unassembled WGS sequence"/>
</dbReference>
<proteinExistence type="predicted"/>
<feature type="domain" description="Secretion system C-terminal sorting" evidence="2">
    <location>
        <begin position="83"/>
        <end position="146"/>
    </location>
</feature>
<gene>
    <name evidence="3" type="ORF">DDY73_06865</name>
</gene>
<accession>A0A354M2H3</accession>
<dbReference type="Pfam" id="PF18962">
    <property type="entry name" value="Por_Secre_tail"/>
    <property type="match status" value="1"/>
</dbReference>
<protein>
    <recommendedName>
        <fullName evidence="2">Secretion system C-terminal sorting domain-containing protein</fullName>
    </recommendedName>
</protein>